<evidence type="ECO:0000313" key="2">
    <source>
        <dbReference type="Proteomes" id="UP000430670"/>
    </source>
</evidence>
<protein>
    <submittedName>
        <fullName evidence="1">Uncharacterized protein</fullName>
    </submittedName>
</protein>
<gene>
    <name evidence="1" type="ORF">GJ688_18850</name>
</gene>
<reference evidence="1 2" key="1">
    <citation type="submission" date="2019-11" db="EMBL/GenBank/DDBJ databases">
        <title>Whole-genome sequence of a the green, strictly anaerobic photosynthetic bacterium Heliobacillus mobilis DSM 6151.</title>
        <authorList>
            <person name="Kyndt J.A."/>
            <person name="Meyer T.E."/>
        </authorList>
    </citation>
    <scope>NUCLEOTIDE SEQUENCE [LARGE SCALE GENOMIC DNA]</scope>
    <source>
        <strain evidence="1 2">DSM 6151</strain>
    </source>
</reference>
<accession>A0A6I3SQ04</accession>
<dbReference type="Proteomes" id="UP000430670">
    <property type="component" value="Unassembled WGS sequence"/>
</dbReference>
<name>A0A6I3SQ04_HELMO</name>
<keyword evidence="2" id="KW-1185">Reference proteome</keyword>
<dbReference type="EMBL" id="WNKU01000051">
    <property type="protein sequence ID" value="MTV50979.1"/>
    <property type="molecule type" value="Genomic_DNA"/>
</dbReference>
<comment type="caution">
    <text evidence="1">The sequence shown here is derived from an EMBL/GenBank/DDBJ whole genome shotgun (WGS) entry which is preliminary data.</text>
</comment>
<proteinExistence type="predicted"/>
<dbReference type="AlphaFoldDB" id="A0A6I3SQ04"/>
<evidence type="ECO:0000313" key="1">
    <source>
        <dbReference type="EMBL" id="MTV50979.1"/>
    </source>
</evidence>
<sequence>MVTAVIEHLTNFSGTDPYTIAASPNGRFEFANLLKAATSPGILGGVVLLRLAGVVQVANDGPIQHSIPCSRTYSFPWNYRWVVGVFGVCAHG</sequence>
<organism evidence="1 2">
    <name type="scientific">Heliobacterium mobile</name>
    <name type="common">Heliobacillus mobilis</name>
    <dbReference type="NCBI Taxonomy" id="28064"/>
    <lineage>
        <taxon>Bacteria</taxon>
        <taxon>Bacillati</taxon>
        <taxon>Bacillota</taxon>
        <taxon>Clostridia</taxon>
        <taxon>Eubacteriales</taxon>
        <taxon>Heliobacteriaceae</taxon>
        <taxon>Heliobacterium</taxon>
    </lineage>
</organism>